<name>A0A6A7CDK9_9PEZI</name>
<sequence length="193" mass="21543">MSANDPIWVDPGEIIILFDRRSAGPHPEFNAPELPWRTAYYLSTLQKLGWPSFTTPDLERGKIRLVWYTHAGTEGHRDYFLHQAYTVLEMLDSLSDGGFRPMILGWSGENPYPMLGGTEPPRPPPNARDIDPLTGQKKKVATSASLRFSGHGGKPGQTPMDRINKIFEAQDEQEAGERKEQVETANKAGQLAV</sequence>
<dbReference type="AlphaFoldDB" id="A0A6A7CDK9"/>
<dbReference type="OrthoDB" id="3589080at2759"/>
<proteinExistence type="predicted"/>
<gene>
    <name evidence="2" type="ORF">K470DRAFT_254089</name>
</gene>
<dbReference type="EMBL" id="MU005957">
    <property type="protein sequence ID" value="KAF2864448.1"/>
    <property type="molecule type" value="Genomic_DNA"/>
</dbReference>
<reference evidence="2" key="1">
    <citation type="journal article" date="2020" name="Stud. Mycol.">
        <title>101 Dothideomycetes genomes: a test case for predicting lifestyles and emergence of pathogens.</title>
        <authorList>
            <person name="Haridas S."/>
            <person name="Albert R."/>
            <person name="Binder M."/>
            <person name="Bloem J."/>
            <person name="Labutti K."/>
            <person name="Salamov A."/>
            <person name="Andreopoulos B."/>
            <person name="Baker S."/>
            <person name="Barry K."/>
            <person name="Bills G."/>
            <person name="Bluhm B."/>
            <person name="Cannon C."/>
            <person name="Castanera R."/>
            <person name="Culley D."/>
            <person name="Daum C."/>
            <person name="Ezra D."/>
            <person name="Gonzalez J."/>
            <person name="Henrissat B."/>
            <person name="Kuo A."/>
            <person name="Liang C."/>
            <person name="Lipzen A."/>
            <person name="Lutzoni F."/>
            <person name="Magnuson J."/>
            <person name="Mondo S."/>
            <person name="Nolan M."/>
            <person name="Ohm R."/>
            <person name="Pangilinan J."/>
            <person name="Park H.-J."/>
            <person name="Ramirez L."/>
            <person name="Alfaro M."/>
            <person name="Sun H."/>
            <person name="Tritt A."/>
            <person name="Yoshinaga Y."/>
            <person name="Zwiers L.-H."/>
            <person name="Turgeon B."/>
            <person name="Goodwin S."/>
            <person name="Spatafora J."/>
            <person name="Crous P."/>
            <person name="Grigoriev I."/>
        </authorList>
    </citation>
    <scope>NUCLEOTIDE SEQUENCE</scope>
    <source>
        <strain evidence="2">CBS 480.64</strain>
    </source>
</reference>
<feature type="region of interest" description="Disordered" evidence="1">
    <location>
        <begin position="169"/>
        <end position="193"/>
    </location>
</feature>
<dbReference type="Proteomes" id="UP000799421">
    <property type="component" value="Unassembled WGS sequence"/>
</dbReference>
<evidence type="ECO:0000313" key="3">
    <source>
        <dbReference type="Proteomes" id="UP000799421"/>
    </source>
</evidence>
<evidence type="ECO:0000313" key="2">
    <source>
        <dbReference type="EMBL" id="KAF2864448.1"/>
    </source>
</evidence>
<accession>A0A6A7CDK9</accession>
<keyword evidence="3" id="KW-1185">Reference proteome</keyword>
<protein>
    <submittedName>
        <fullName evidence="2">Uncharacterized protein</fullName>
    </submittedName>
</protein>
<organism evidence="2 3">
    <name type="scientific">Piedraia hortae CBS 480.64</name>
    <dbReference type="NCBI Taxonomy" id="1314780"/>
    <lineage>
        <taxon>Eukaryota</taxon>
        <taxon>Fungi</taxon>
        <taxon>Dikarya</taxon>
        <taxon>Ascomycota</taxon>
        <taxon>Pezizomycotina</taxon>
        <taxon>Dothideomycetes</taxon>
        <taxon>Dothideomycetidae</taxon>
        <taxon>Capnodiales</taxon>
        <taxon>Piedraiaceae</taxon>
        <taxon>Piedraia</taxon>
    </lineage>
</organism>
<evidence type="ECO:0000256" key="1">
    <source>
        <dbReference type="SAM" id="MobiDB-lite"/>
    </source>
</evidence>